<accession>A0A0P7BAU9</accession>
<dbReference type="PANTHER" id="PTHR48083">
    <property type="entry name" value="MEDIUM-CHAIN SPECIFIC ACYL-COA DEHYDROGENASE, MITOCHONDRIAL-RELATED"/>
    <property type="match status" value="1"/>
</dbReference>
<dbReference type="Gene3D" id="2.40.110.10">
    <property type="entry name" value="Butyryl-CoA Dehydrogenase, subunit A, domain 2"/>
    <property type="match status" value="1"/>
</dbReference>
<dbReference type="InterPro" id="IPR009100">
    <property type="entry name" value="AcylCoA_DH/oxidase_NM_dom_sf"/>
</dbReference>
<dbReference type="OrthoDB" id="10254877at2759"/>
<dbReference type="InterPro" id="IPR009075">
    <property type="entry name" value="AcylCo_DH/oxidase_C"/>
</dbReference>
<dbReference type="Pfam" id="PF02770">
    <property type="entry name" value="Acyl-CoA_dh_M"/>
    <property type="match status" value="1"/>
</dbReference>
<evidence type="ECO:0000256" key="1">
    <source>
        <dbReference type="ARBA" id="ARBA00001974"/>
    </source>
</evidence>
<protein>
    <recommendedName>
        <fullName evidence="12">Acyl-CoA dehydrogenase</fullName>
    </recommendedName>
</protein>
<dbReference type="Proteomes" id="UP000050424">
    <property type="component" value="Unassembled WGS sequence"/>
</dbReference>
<evidence type="ECO:0000313" key="10">
    <source>
        <dbReference type="EMBL" id="KPM37511.1"/>
    </source>
</evidence>
<evidence type="ECO:0000256" key="6">
    <source>
        <dbReference type="RuleBase" id="RU362125"/>
    </source>
</evidence>
<evidence type="ECO:0000259" key="7">
    <source>
        <dbReference type="Pfam" id="PF00441"/>
    </source>
</evidence>
<dbReference type="SUPFAM" id="SSF56645">
    <property type="entry name" value="Acyl-CoA dehydrogenase NM domain-like"/>
    <property type="match status" value="1"/>
</dbReference>
<dbReference type="GO" id="GO:0005737">
    <property type="term" value="C:cytoplasm"/>
    <property type="evidence" value="ECO:0007669"/>
    <property type="project" value="TreeGrafter"/>
</dbReference>
<dbReference type="AlphaFoldDB" id="A0A0P7BAU9"/>
<proteinExistence type="inferred from homology"/>
<reference evidence="10 11" key="1">
    <citation type="submission" date="2015-09" db="EMBL/GenBank/DDBJ databases">
        <title>Draft genome of a European isolate of the apple canker pathogen Neonectria ditissima.</title>
        <authorList>
            <person name="Gomez-Cortecero A."/>
            <person name="Harrison R.J."/>
            <person name="Armitage A.D."/>
        </authorList>
    </citation>
    <scope>NUCLEOTIDE SEQUENCE [LARGE SCALE GENOMIC DNA]</scope>
    <source>
        <strain evidence="10 11">R09/05</strain>
    </source>
</reference>
<evidence type="ECO:0000313" key="11">
    <source>
        <dbReference type="Proteomes" id="UP000050424"/>
    </source>
</evidence>
<keyword evidence="11" id="KW-1185">Reference proteome</keyword>
<dbReference type="Gene3D" id="1.20.140.10">
    <property type="entry name" value="Butyryl-CoA Dehydrogenase, subunit A, domain 3"/>
    <property type="match status" value="1"/>
</dbReference>
<dbReference type="Pfam" id="PF02771">
    <property type="entry name" value="Acyl-CoA_dh_N"/>
    <property type="match status" value="1"/>
</dbReference>
<dbReference type="InterPro" id="IPR006089">
    <property type="entry name" value="Acyl-CoA_DH_CS"/>
</dbReference>
<dbReference type="FunFam" id="2.40.110.10:FF:000002">
    <property type="entry name" value="Acyl-CoA dehydrogenase fadE12"/>
    <property type="match status" value="1"/>
</dbReference>
<name>A0A0P7BAU9_9HYPO</name>
<dbReference type="EMBL" id="LKCW01000163">
    <property type="protein sequence ID" value="KPM37511.1"/>
    <property type="molecule type" value="Genomic_DNA"/>
</dbReference>
<keyword evidence="5 6" id="KW-0560">Oxidoreductase</keyword>
<feature type="domain" description="Acyl-CoA oxidase/dehydrogenase middle" evidence="8">
    <location>
        <begin position="151"/>
        <end position="244"/>
    </location>
</feature>
<evidence type="ECO:0000256" key="3">
    <source>
        <dbReference type="ARBA" id="ARBA00022630"/>
    </source>
</evidence>
<sequence length="557" mass="60352">MSAAPFADPLWLSRKASPYYNKSHSQLQEAVREYVDKEIAPFCDEWETSGFVPPEAQKRHAELGYAAVAAFPLARNYLNGQILPGNISPQDWDGFHDLIVIDELARCGYLGIVWALGCGNSIGLPPVIQFGSDAQKRQFLPDALSGKTRFCLAVTEPDAGSDVAGITTTAIRQGSKYIVNGAKKWITNGIFADYCTAAVRTGGPGSSGISALIISLKAPGVTCKKIENAGVHASGSTYIEFDEVEVPVSNLLGEENKGFPIIMNNFNHERLWLACTALRLGRVCVEDAFNHALKRETFDKKLIENQVIRAKFSAVGRRLDAGYALMENLVYVSEATAKNGNDGFLSGQFANLKVFAGQILELANREAQQVMGGIGYSKKGRGARVEQISRDVRVLVIGGGSEEILADLAVKQEQKAVNKLLATAAFAAASLVQADCYGSGESWDGDSFKAVEAAQTLCSDVYYRTFANLEFKTRCVNLSSNKKVDFTITMGSLRLPIDIGQDACNDFLKREILGCEHGGRSTYTFYPIEDNIPDGQPLNVISVDADFISDPSSGQCA</sequence>
<dbReference type="PROSITE" id="PS00072">
    <property type="entry name" value="ACYL_COA_DH_1"/>
    <property type="match status" value="1"/>
</dbReference>
<comment type="caution">
    <text evidence="10">The sequence shown here is derived from an EMBL/GenBank/DDBJ whole genome shotgun (WGS) entry which is preliminary data.</text>
</comment>
<dbReference type="GO" id="GO:0003995">
    <property type="term" value="F:acyl-CoA dehydrogenase activity"/>
    <property type="evidence" value="ECO:0007669"/>
    <property type="project" value="InterPro"/>
</dbReference>
<feature type="domain" description="Acyl-CoA dehydrogenase/oxidase N-terminal" evidence="9">
    <location>
        <begin position="22"/>
        <end position="147"/>
    </location>
</feature>
<evidence type="ECO:0000259" key="9">
    <source>
        <dbReference type="Pfam" id="PF02771"/>
    </source>
</evidence>
<dbReference type="InterPro" id="IPR037069">
    <property type="entry name" value="AcylCoA_DH/ox_N_sf"/>
</dbReference>
<comment type="similarity">
    <text evidence="2 6">Belongs to the acyl-CoA dehydrogenase family.</text>
</comment>
<evidence type="ECO:0000259" key="8">
    <source>
        <dbReference type="Pfam" id="PF02770"/>
    </source>
</evidence>
<dbReference type="STRING" id="78410.A0A0P7BAU9"/>
<dbReference type="GO" id="GO:0050660">
    <property type="term" value="F:flavin adenine dinucleotide binding"/>
    <property type="evidence" value="ECO:0007669"/>
    <property type="project" value="InterPro"/>
</dbReference>
<evidence type="ECO:0008006" key="12">
    <source>
        <dbReference type="Google" id="ProtNLM"/>
    </source>
</evidence>
<dbReference type="PANTHER" id="PTHR48083:SF17">
    <property type="entry name" value="ACYL-COA DEHYDROGENASE (AFU_ORTHOLOGUE AFUA_2G16630)-RELATED"/>
    <property type="match status" value="1"/>
</dbReference>
<dbReference type="Gene3D" id="1.10.540.10">
    <property type="entry name" value="Acyl-CoA dehydrogenase/oxidase, N-terminal domain"/>
    <property type="match status" value="1"/>
</dbReference>
<gene>
    <name evidence="10" type="ORF">AK830_g9058</name>
</gene>
<evidence type="ECO:0000256" key="5">
    <source>
        <dbReference type="ARBA" id="ARBA00023002"/>
    </source>
</evidence>
<dbReference type="InterPro" id="IPR036250">
    <property type="entry name" value="AcylCo_DH-like_C"/>
</dbReference>
<evidence type="ECO:0000256" key="2">
    <source>
        <dbReference type="ARBA" id="ARBA00009347"/>
    </source>
</evidence>
<dbReference type="InterPro" id="IPR046373">
    <property type="entry name" value="Acyl-CoA_Oxase/DH_mid-dom_sf"/>
</dbReference>
<comment type="cofactor">
    <cofactor evidence="1 6">
        <name>FAD</name>
        <dbReference type="ChEBI" id="CHEBI:57692"/>
    </cofactor>
</comment>
<dbReference type="SUPFAM" id="SSF47203">
    <property type="entry name" value="Acyl-CoA dehydrogenase C-terminal domain-like"/>
    <property type="match status" value="1"/>
</dbReference>
<dbReference type="InterPro" id="IPR006091">
    <property type="entry name" value="Acyl-CoA_Oxase/DH_mid-dom"/>
</dbReference>
<organism evidence="10 11">
    <name type="scientific">Neonectria ditissima</name>
    <dbReference type="NCBI Taxonomy" id="78410"/>
    <lineage>
        <taxon>Eukaryota</taxon>
        <taxon>Fungi</taxon>
        <taxon>Dikarya</taxon>
        <taxon>Ascomycota</taxon>
        <taxon>Pezizomycotina</taxon>
        <taxon>Sordariomycetes</taxon>
        <taxon>Hypocreomycetidae</taxon>
        <taxon>Hypocreales</taxon>
        <taxon>Nectriaceae</taxon>
        <taxon>Neonectria</taxon>
    </lineage>
</organism>
<evidence type="ECO:0000256" key="4">
    <source>
        <dbReference type="ARBA" id="ARBA00022827"/>
    </source>
</evidence>
<keyword evidence="3 6" id="KW-0285">Flavoprotein</keyword>
<dbReference type="InterPro" id="IPR050741">
    <property type="entry name" value="Acyl-CoA_dehydrogenase"/>
</dbReference>
<dbReference type="InterPro" id="IPR013786">
    <property type="entry name" value="AcylCoA_DH/ox_N"/>
</dbReference>
<feature type="domain" description="Acyl-CoA dehydrogenase/oxidase C-terminal" evidence="7">
    <location>
        <begin position="256"/>
        <end position="409"/>
    </location>
</feature>
<dbReference type="Pfam" id="PF00441">
    <property type="entry name" value="Acyl-CoA_dh_1"/>
    <property type="match status" value="1"/>
</dbReference>
<keyword evidence="4 6" id="KW-0274">FAD</keyword>
<dbReference type="GO" id="GO:0033539">
    <property type="term" value="P:fatty acid beta-oxidation using acyl-CoA dehydrogenase"/>
    <property type="evidence" value="ECO:0007669"/>
    <property type="project" value="TreeGrafter"/>
</dbReference>